<dbReference type="EMBL" id="JARBHB010000007">
    <property type="protein sequence ID" value="KAJ8879750.1"/>
    <property type="molecule type" value="Genomic_DNA"/>
</dbReference>
<proteinExistence type="predicted"/>
<comment type="caution">
    <text evidence="1">The sequence shown here is derived from an EMBL/GenBank/DDBJ whole genome shotgun (WGS) entry which is preliminary data.</text>
</comment>
<evidence type="ECO:0000313" key="1">
    <source>
        <dbReference type="EMBL" id="KAJ8879750.1"/>
    </source>
</evidence>
<name>A0ABQ9H629_9NEOP</name>
<evidence type="ECO:0000313" key="2">
    <source>
        <dbReference type="Proteomes" id="UP001159363"/>
    </source>
</evidence>
<organism evidence="1 2">
    <name type="scientific">Dryococelus australis</name>
    <dbReference type="NCBI Taxonomy" id="614101"/>
    <lineage>
        <taxon>Eukaryota</taxon>
        <taxon>Metazoa</taxon>
        <taxon>Ecdysozoa</taxon>
        <taxon>Arthropoda</taxon>
        <taxon>Hexapoda</taxon>
        <taxon>Insecta</taxon>
        <taxon>Pterygota</taxon>
        <taxon>Neoptera</taxon>
        <taxon>Polyneoptera</taxon>
        <taxon>Phasmatodea</taxon>
        <taxon>Verophasmatodea</taxon>
        <taxon>Anareolatae</taxon>
        <taxon>Phasmatidae</taxon>
        <taxon>Eurycanthinae</taxon>
        <taxon>Dryococelus</taxon>
    </lineage>
</organism>
<gene>
    <name evidence="1" type="ORF">PR048_020358</name>
</gene>
<accession>A0ABQ9H629</accession>
<keyword evidence="2" id="KW-1185">Reference proteome</keyword>
<protein>
    <submittedName>
        <fullName evidence="1">Uncharacterized protein</fullName>
    </submittedName>
</protein>
<reference evidence="1 2" key="1">
    <citation type="submission" date="2023-02" db="EMBL/GenBank/DDBJ databases">
        <title>LHISI_Scaffold_Assembly.</title>
        <authorList>
            <person name="Stuart O.P."/>
            <person name="Cleave R."/>
            <person name="Magrath M.J.L."/>
            <person name="Mikheyev A.S."/>
        </authorList>
    </citation>
    <scope>NUCLEOTIDE SEQUENCE [LARGE SCALE GENOMIC DNA]</scope>
    <source>
        <strain evidence="1">Daus_M_001</strain>
        <tissue evidence="1">Leg muscle</tissue>
    </source>
</reference>
<sequence length="179" mass="20609">MLVDYCLEMERNYYGFTLADPKRIVCQLSIRNNLPCPFSTGIVRAGQKWQCLGSGVHLRKHSEVYFTYKPDIQKVYSHPSRMFNVGETDISIVQLKATKILQLKEKPIQNMASAERVVTVTAICCMFATDCSSVPHVNTVWPRVKYTESWQHCITRRACVHVFRQTAVLFPMLIQYGLE</sequence>
<dbReference type="Proteomes" id="UP001159363">
    <property type="component" value="Chromosome 6"/>
</dbReference>